<gene>
    <name evidence="1" type="ORF">RHMOL_Rhmol01G0206900</name>
</gene>
<proteinExistence type="predicted"/>
<dbReference type="Proteomes" id="UP001062846">
    <property type="component" value="Chromosome 1"/>
</dbReference>
<keyword evidence="2" id="KW-1185">Reference proteome</keyword>
<reference evidence="1" key="1">
    <citation type="submission" date="2022-02" db="EMBL/GenBank/DDBJ databases">
        <title>Plant Genome Project.</title>
        <authorList>
            <person name="Zhang R.-G."/>
        </authorList>
    </citation>
    <scope>NUCLEOTIDE SEQUENCE</scope>
    <source>
        <strain evidence="1">AT1</strain>
    </source>
</reference>
<evidence type="ECO:0000313" key="2">
    <source>
        <dbReference type="Proteomes" id="UP001062846"/>
    </source>
</evidence>
<accession>A0ACC0Q6S0</accession>
<comment type="caution">
    <text evidence="1">The sequence shown here is derived from an EMBL/GenBank/DDBJ whole genome shotgun (WGS) entry which is preliminary data.</text>
</comment>
<organism evidence="1 2">
    <name type="scientific">Rhododendron molle</name>
    <name type="common">Chinese azalea</name>
    <name type="synonym">Azalea mollis</name>
    <dbReference type="NCBI Taxonomy" id="49168"/>
    <lineage>
        <taxon>Eukaryota</taxon>
        <taxon>Viridiplantae</taxon>
        <taxon>Streptophyta</taxon>
        <taxon>Embryophyta</taxon>
        <taxon>Tracheophyta</taxon>
        <taxon>Spermatophyta</taxon>
        <taxon>Magnoliopsida</taxon>
        <taxon>eudicotyledons</taxon>
        <taxon>Gunneridae</taxon>
        <taxon>Pentapetalae</taxon>
        <taxon>asterids</taxon>
        <taxon>Ericales</taxon>
        <taxon>Ericaceae</taxon>
        <taxon>Ericoideae</taxon>
        <taxon>Rhodoreae</taxon>
        <taxon>Rhododendron</taxon>
    </lineage>
</organism>
<sequence>MWRNSASFSSKLLSSSNPNSGSTFLSSAISTANYAFGRSLSHSPSSTGDLKLGFPKLDRIPSSGFASSAATAIDASLRARDVVDLARHYGRCYWELSKARLSMLVVATSGAGYVLGSGSAIDYVGLCCTCAGTMMVAASANSLNQVFEINNDAKMNRTKNRPLPSQRITVPHAVSWASSVGAAGTALLACQANMMAAGLAASNLCLYAFVYTPLKQIHPVNTWVGAVVGAIPPLLGIADIASSILVIPQQLCLTILILETFLNFWLTLTRETMRKWFSLLRDRMRVIEENAVNRLSQNYHGCFILEYFFSYSSDIFTLILWVAASGQVSLNGMVLPAALYFWQIPHFMALAYLCRSDYAAGGFRMFSLADASGERTALVALRNCLYLIPLGYLAYDWGITSGWFCLESTLLALAITGTALSFYLNRTTKNARRMFHASLLYLPVFMSGLLLHRIPDNQQLVGEEEGGIVENLSSSETLAQEIEFNGQKKVKYAGVGTQARPPVAFASVAPFPFLPAPIYPTS</sequence>
<evidence type="ECO:0000313" key="1">
    <source>
        <dbReference type="EMBL" id="KAI8572532.1"/>
    </source>
</evidence>
<protein>
    <submittedName>
        <fullName evidence="1">Uncharacterized protein</fullName>
    </submittedName>
</protein>
<name>A0ACC0Q6S0_RHOML</name>
<dbReference type="EMBL" id="CM046388">
    <property type="protein sequence ID" value="KAI8572532.1"/>
    <property type="molecule type" value="Genomic_DNA"/>
</dbReference>